<dbReference type="InterPro" id="IPR018723">
    <property type="entry name" value="DUF2254_membrane"/>
</dbReference>
<feature type="transmembrane region" description="Helical" evidence="1">
    <location>
        <begin position="20"/>
        <end position="40"/>
    </location>
</feature>
<feature type="transmembrane region" description="Helical" evidence="1">
    <location>
        <begin position="107"/>
        <end position="130"/>
    </location>
</feature>
<dbReference type="Pfam" id="PF10011">
    <property type="entry name" value="DUF2254"/>
    <property type="match status" value="1"/>
</dbReference>
<keyword evidence="1" id="KW-0472">Membrane</keyword>
<sequence>MAPTDSKLLFRLKELSRRMWVRVTAFSLGGIFLALIASFIGRYVPYIPKVDLASGSVDSILNIIASSMLAVTTFSVSIMVQAYGSATSNATPRATRLLADDSSAQNAVAVFIGSFLFSIVGIIGIAAGLYQDQARVVLFFATLGVIATIAITLLNWFNHLNDFGRVRDIVVRIEAEAMGAAEKMRLNPIMGANPLPSPLGDIAPILGAETSGYVRYLDIDGLAEAADEAGLRVEIRRMPGKYVHEGEALLRLSATPDDKTARALRKAFVIGTTRSFEQDLGYGLIVLSEVASRALSPAVNDPGTAIEVLRAGTRVLQRLHIPHTGEEQEAAVKPHIHAPPFEMEALYQTFFWPIARDGKGLVEVQETLIDCLSALEGMGGGAAARQMILRARERSYDALSEWERERLG</sequence>
<organism evidence="2 3">
    <name type="scientific">Paracoccus albicereus</name>
    <dbReference type="NCBI Taxonomy" id="2922394"/>
    <lineage>
        <taxon>Bacteria</taxon>
        <taxon>Pseudomonadati</taxon>
        <taxon>Pseudomonadota</taxon>
        <taxon>Alphaproteobacteria</taxon>
        <taxon>Rhodobacterales</taxon>
        <taxon>Paracoccaceae</taxon>
        <taxon>Paracoccus</taxon>
    </lineage>
</organism>
<dbReference type="RefSeq" id="WP_255329870.1">
    <property type="nucleotide sequence ID" value="NZ_JAKZEU010000003.1"/>
</dbReference>
<evidence type="ECO:0000313" key="2">
    <source>
        <dbReference type="EMBL" id="MCQ0970864.1"/>
    </source>
</evidence>
<evidence type="ECO:0000313" key="3">
    <source>
        <dbReference type="Proteomes" id="UP001203945"/>
    </source>
</evidence>
<feature type="transmembrane region" description="Helical" evidence="1">
    <location>
        <begin position="60"/>
        <end position="86"/>
    </location>
</feature>
<dbReference type="Proteomes" id="UP001203945">
    <property type="component" value="Unassembled WGS sequence"/>
</dbReference>
<accession>A0ABT1MT17</accession>
<name>A0ABT1MT17_9RHOB</name>
<protein>
    <submittedName>
        <fullName evidence="2">DUF2254 domain-containing protein</fullName>
    </submittedName>
</protein>
<dbReference type="EMBL" id="JAKZEU010000003">
    <property type="protein sequence ID" value="MCQ0970864.1"/>
    <property type="molecule type" value="Genomic_DNA"/>
</dbReference>
<evidence type="ECO:0000256" key="1">
    <source>
        <dbReference type="SAM" id="Phobius"/>
    </source>
</evidence>
<keyword evidence="1" id="KW-0812">Transmembrane</keyword>
<keyword evidence="1" id="KW-1133">Transmembrane helix</keyword>
<gene>
    <name evidence="2" type="ORF">MLD63_10550</name>
</gene>
<keyword evidence="3" id="KW-1185">Reference proteome</keyword>
<reference evidence="2 3" key="1">
    <citation type="submission" date="2022-03" db="EMBL/GenBank/DDBJ databases">
        <authorList>
            <person name="He Y."/>
        </authorList>
    </citation>
    <scope>NUCLEOTIDE SEQUENCE [LARGE SCALE GENOMIC DNA]</scope>
    <source>
        <strain evidence="2 3">TK19116</strain>
    </source>
</reference>
<comment type="caution">
    <text evidence="2">The sequence shown here is derived from an EMBL/GenBank/DDBJ whole genome shotgun (WGS) entry which is preliminary data.</text>
</comment>
<proteinExistence type="predicted"/>
<feature type="transmembrane region" description="Helical" evidence="1">
    <location>
        <begin position="136"/>
        <end position="157"/>
    </location>
</feature>